<keyword evidence="9" id="KW-1133">Transmembrane helix</keyword>
<keyword evidence="4" id="KW-0677">Repeat</keyword>
<dbReference type="PANTHER" id="PTHR32080">
    <property type="entry name" value="ANTIFUNGAL PROTEIN GINKBILOBIN-2-LIKE"/>
    <property type="match status" value="1"/>
</dbReference>
<dbReference type="CDD" id="cd23509">
    <property type="entry name" value="Gnk2-like"/>
    <property type="match status" value="1"/>
</dbReference>
<evidence type="ECO:0000256" key="4">
    <source>
        <dbReference type="ARBA" id="ARBA00022737"/>
    </source>
</evidence>
<evidence type="ECO:0000256" key="7">
    <source>
        <dbReference type="ARBA" id="ARBA00024184"/>
    </source>
</evidence>
<comment type="subcellular location">
    <subcellularLocation>
        <location evidence="7">Cell junction</location>
        <location evidence="7">Plasmodesma</location>
    </subcellularLocation>
    <subcellularLocation>
        <location evidence="1">Cell membrane</location>
        <topology evidence="1">Single-pass type I membrane protein</topology>
    </subcellularLocation>
</comment>
<sequence>MKIQKNPIFIDPLLPPSMAGAALLIIFSLIVISVRSYADTRLDLVARSCETTTVQNKDDYLKNYESILQKMEPEMYRNKFAFNEAGKPPDKIYVLSQCMNDLSSVECAQCFARISNILPACFPTTGGRVYLDGCFIRANNYSFYREVTADGDINFIYLLIVVRLIYNMLLNFLFGD</sequence>
<accession>A0ABM2YVB8</accession>
<dbReference type="PROSITE" id="PS51473">
    <property type="entry name" value="GNK2"/>
    <property type="match status" value="1"/>
</dbReference>
<proteinExistence type="inferred from homology"/>
<evidence type="ECO:0000256" key="3">
    <source>
        <dbReference type="ARBA" id="ARBA00022729"/>
    </source>
</evidence>
<reference evidence="12" key="2">
    <citation type="submission" date="2025-08" db="UniProtKB">
        <authorList>
            <consortium name="RefSeq"/>
        </authorList>
    </citation>
    <scope>IDENTIFICATION</scope>
</reference>
<evidence type="ECO:0000256" key="1">
    <source>
        <dbReference type="ARBA" id="ARBA00004251"/>
    </source>
</evidence>
<evidence type="ECO:0000256" key="2">
    <source>
        <dbReference type="ARBA" id="ARBA00022581"/>
    </source>
</evidence>
<keyword evidence="5" id="KW-0965">Cell junction</keyword>
<feature type="transmembrane region" description="Helical" evidence="9">
    <location>
        <begin position="20"/>
        <end position="38"/>
    </location>
</feature>
<keyword evidence="2" id="KW-0945">Host-virus interaction</keyword>
<feature type="domain" description="Gnk2-homologous" evidence="10">
    <location>
        <begin position="42"/>
        <end position="143"/>
    </location>
</feature>
<keyword evidence="6" id="KW-1015">Disulfide bond</keyword>
<keyword evidence="9" id="KW-0812">Transmembrane</keyword>
<dbReference type="InterPro" id="IPR038408">
    <property type="entry name" value="GNK2_sf"/>
</dbReference>
<evidence type="ECO:0000256" key="8">
    <source>
        <dbReference type="ARBA" id="ARBA00038393"/>
    </source>
</evidence>
<dbReference type="Proteomes" id="UP000818029">
    <property type="component" value="Chromosome A10"/>
</dbReference>
<dbReference type="Gene3D" id="3.30.430.20">
    <property type="entry name" value="Gnk2 domain, C-X8-C-X2-C motif"/>
    <property type="match status" value="1"/>
</dbReference>
<dbReference type="Pfam" id="PF01657">
    <property type="entry name" value="Stress-antifung"/>
    <property type="match status" value="1"/>
</dbReference>
<evidence type="ECO:0000256" key="9">
    <source>
        <dbReference type="SAM" id="Phobius"/>
    </source>
</evidence>
<evidence type="ECO:0000256" key="5">
    <source>
        <dbReference type="ARBA" id="ARBA00022949"/>
    </source>
</evidence>
<comment type="similarity">
    <text evidence="8">Belongs to the cysteine-rich repeat secretory protein family. Plasmodesmata-located proteins (PDLD) subfamily.</text>
</comment>
<evidence type="ECO:0000259" key="10">
    <source>
        <dbReference type="PROSITE" id="PS51473"/>
    </source>
</evidence>
<dbReference type="InterPro" id="IPR002902">
    <property type="entry name" value="GNK2"/>
</dbReference>
<reference evidence="11" key="1">
    <citation type="journal article" date="2020" name="Nat. Genet.">
        <title>Genomic diversifications of five Gossypium allopolyploid species and their impact on cotton improvement.</title>
        <authorList>
            <person name="Chen Z.J."/>
            <person name="Sreedasyam A."/>
            <person name="Ando A."/>
            <person name="Song Q."/>
            <person name="De Santiago L.M."/>
            <person name="Hulse-Kemp A.M."/>
            <person name="Ding M."/>
            <person name="Ye W."/>
            <person name="Kirkbride R.C."/>
            <person name="Jenkins J."/>
            <person name="Plott C."/>
            <person name="Lovell J."/>
            <person name="Lin Y.M."/>
            <person name="Vaughn R."/>
            <person name="Liu B."/>
            <person name="Simpson S."/>
            <person name="Scheffler B.E."/>
            <person name="Wen L."/>
            <person name="Saski C.A."/>
            <person name="Grover C.E."/>
            <person name="Hu G."/>
            <person name="Conover J.L."/>
            <person name="Carlson J.W."/>
            <person name="Shu S."/>
            <person name="Boston L.B."/>
            <person name="Williams M."/>
            <person name="Peterson D.G."/>
            <person name="McGee K."/>
            <person name="Jones D.C."/>
            <person name="Wendel J.F."/>
            <person name="Stelly D.M."/>
            <person name="Grimwood J."/>
            <person name="Schmutz J."/>
        </authorList>
    </citation>
    <scope>NUCLEOTIDE SEQUENCE [LARGE SCALE GENOMIC DNA]</scope>
    <source>
        <strain evidence="11">cv. TM-1</strain>
    </source>
</reference>
<evidence type="ECO:0000313" key="12">
    <source>
        <dbReference type="RefSeq" id="XP_040934437.1"/>
    </source>
</evidence>
<keyword evidence="11" id="KW-1185">Reference proteome</keyword>
<evidence type="ECO:0000313" key="11">
    <source>
        <dbReference type="Proteomes" id="UP000818029"/>
    </source>
</evidence>
<dbReference type="PANTHER" id="PTHR32080:SF27">
    <property type="entry name" value="OS01G0548750 PROTEIN"/>
    <property type="match status" value="1"/>
</dbReference>
<dbReference type="InterPro" id="IPR051378">
    <property type="entry name" value="Cell2Cell_Antifungal"/>
</dbReference>
<dbReference type="RefSeq" id="XP_040934437.1">
    <property type="nucleotide sequence ID" value="XM_041078503.1"/>
</dbReference>
<gene>
    <name evidence="12" type="primary">LOC121207958</name>
</gene>
<name>A0ABM2YVB8_GOSHI</name>
<evidence type="ECO:0000256" key="6">
    <source>
        <dbReference type="ARBA" id="ARBA00023157"/>
    </source>
</evidence>
<keyword evidence="3" id="KW-0732">Signal</keyword>
<organism evidence="11 12">
    <name type="scientific">Gossypium hirsutum</name>
    <name type="common">Upland cotton</name>
    <name type="synonym">Gossypium mexicanum</name>
    <dbReference type="NCBI Taxonomy" id="3635"/>
    <lineage>
        <taxon>Eukaryota</taxon>
        <taxon>Viridiplantae</taxon>
        <taxon>Streptophyta</taxon>
        <taxon>Embryophyta</taxon>
        <taxon>Tracheophyta</taxon>
        <taxon>Spermatophyta</taxon>
        <taxon>Magnoliopsida</taxon>
        <taxon>eudicotyledons</taxon>
        <taxon>Gunneridae</taxon>
        <taxon>Pentapetalae</taxon>
        <taxon>rosids</taxon>
        <taxon>malvids</taxon>
        <taxon>Malvales</taxon>
        <taxon>Malvaceae</taxon>
        <taxon>Malvoideae</taxon>
        <taxon>Gossypium</taxon>
    </lineage>
</organism>
<dbReference type="GeneID" id="121207958"/>
<protein>
    <submittedName>
        <fullName evidence="12">Cysteine-rich receptor-like protein kinase 2</fullName>
    </submittedName>
</protein>
<keyword evidence="9" id="KW-0472">Membrane</keyword>
<feature type="transmembrane region" description="Helical" evidence="9">
    <location>
        <begin position="155"/>
        <end position="174"/>
    </location>
</feature>